<dbReference type="AlphaFoldDB" id="A0A6A1VFS0"/>
<organism evidence="1 2">
    <name type="scientific">Morella rubra</name>
    <name type="common">Chinese bayberry</name>
    <dbReference type="NCBI Taxonomy" id="262757"/>
    <lineage>
        <taxon>Eukaryota</taxon>
        <taxon>Viridiplantae</taxon>
        <taxon>Streptophyta</taxon>
        <taxon>Embryophyta</taxon>
        <taxon>Tracheophyta</taxon>
        <taxon>Spermatophyta</taxon>
        <taxon>Magnoliopsida</taxon>
        <taxon>eudicotyledons</taxon>
        <taxon>Gunneridae</taxon>
        <taxon>Pentapetalae</taxon>
        <taxon>rosids</taxon>
        <taxon>fabids</taxon>
        <taxon>Fagales</taxon>
        <taxon>Myricaceae</taxon>
        <taxon>Morella</taxon>
    </lineage>
</organism>
<proteinExistence type="predicted"/>
<dbReference type="EMBL" id="RXIC02000024">
    <property type="protein sequence ID" value="KAB1211553.1"/>
    <property type="molecule type" value="Genomic_DNA"/>
</dbReference>
<dbReference type="Proteomes" id="UP000516437">
    <property type="component" value="Chromosome 6"/>
</dbReference>
<keyword evidence="2" id="KW-1185">Reference proteome</keyword>
<reference evidence="1 2" key="1">
    <citation type="journal article" date="2019" name="Plant Biotechnol. J.">
        <title>The red bayberry genome and genetic basis of sex determination.</title>
        <authorList>
            <person name="Jia H.M."/>
            <person name="Jia H.J."/>
            <person name="Cai Q.L."/>
            <person name="Wang Y."/>
            <person name="Zhao H.B."/>
            <person name="Yang W.F."/>
            <person name="Wang G.Y."/>
            <person name="Li Y.H."/>
            <person name="Zhan D.L."/>
            <person name="Shen Y.T."/>
            <person name="Niu Q.F."/>
            <person name="Chang L."/>
            <person name="Qiu J."/>
            <person name="Zhao L."/>
            <person name="Xie H.B."/>
            <person name="Fu W.Y."/>
            <person name="Jin J."/>
            <person name="Li X.W."/>
            <person name="Jiao Y."/>
            <person name="Zhou C.C."/>
            <person name="Tu T."/>
            <person name="Chai C.Y."/>
            <person name="Gao J.L."/>
            <person name="Fan L.J."/>
            <person name="van de Weg E."/>
            <person name="Wang J.Y."/>
            <person name="Gao Z.S."/>
        </authorList>
    </citation>
    <scope>NUCLEOTIDE SEQUENCE [LARGE SCALE GENOMIC DNA]</scope>
    <source>
        <tissue evidence="1">Leaves</tissue>
    </source>
</reference>
<name>A0A6A1VFS0_9ROSI</name>
<gene>
    <name evidence="1" type="ORF">CJ030_MR6G013295</name>
</gene>
<evidence type="ECO:0000313" key="1">
    <source>
        <dbReference type="EMBL" id="KAB1211553.1"/>
    </source>
</evidence>
<evidence type="ECO:0000313" key="2">
    <source>
        <dbReference type="Proteomes" id="UP000516437"/>
    </source>
</evidence>
<sequence length="70" mass="7845">MVGERDSKERYAYGDSGYADGFAASQSLGSKCFDLGQRERDLSFPRPHGRIGADVRFVDKQNAHIFFPCL</sequence>
<protein>
    <submittedName>
        <fullName evidence="1">Uncharacterized protein</fullName>
    </submittedName>
</protein>
<comment type="caution">
    <text evidence="1">The sequence shown here is derived from an EMBL/GenBank/DDBJ whole genome shotgun (WGS) entry which is preliminary data.</text>
</comment>
<accession>A0A6A1VFS0</accession>